<evidence type="ECO:0000313" key="3">
    <source>
        <dbReference type="Proteomes" id="UP000799766"/>
    </source>
</evidence>
<keyword evidence="1" id="KW-1133">Transmembrane helix</keyword>
<keyword evidence="1" id="KW-0472">Membrane</keyword>
<proteinExistence type="predicted"/>
<dbReference type="EMBL" id="MU001674">
    <property type="protein sequence ID" value="KAF2460003.1"/>
    <property type="molecule type" value="Genomic_DNA"/>
</dbReference>
<evidence type="ECO:0000256" key="1">
    <source>
        <dbReference type="SAM" id="Phobius"/>
    </source>
</evidence>
<accession>A0A6A6P972</accession>
<feature type="transmembrane region" description="Helical" evidence="1">
    <location>
        <begin position="37"/>
        <end position="62"/>
    </location>
</feature>
<organism evidence="2 3">
    <name type="scientific">Lineolata rhizophorae</name>
    <dbReference type="NCBI Taxonomy" id="578093"/>
    <lineage>
        <taxon>Eukaryota</taxon>
        <taxon>Fungi</taxon>
        <taxon>Dikarya</taxon>
        <taxon>Ascomycota</taxon>
        <taxon>Pezizomycotina</taxon>
        <taxon>Dothideomycetes</taxon>
        <taxon>Dothideomycetes incertae sedis</taxon>
        <taxon>Lineolatales</taxon>
        <taxon>Lineolataceae</taxon>
        <taxon>Lineolata</taxon>
    </lineage>
</organism>
<name>A0A6A6P972_9PEZI</name>
<dbReference type="AlphaFoldDB" id="A0A6A6P972"/>
<gene>
    <name evidence="2" type="ORF">BDY21DRAFT_337144</name>
</gene>
<protein>
    <submittedName>
        <fullName evidence="2">Uncharacterized protein</fullName>
    </submittedName>
</protein>
<feature type="transmembrane region" description="Helical" evidence="1">
    <location>
        <begin position="68"/>
        <end position="86"/>
    </location>
</feature>
<sequence>MGMQKARSRNGRKMVSWSCARVPGQRVMARLPARGRLLWRSAGGVLAVESFILHPLYYFLLFFLLSDWSLFFVLGLLCTCGAKWLWRHLSFFRSS</sequence>
<evidence type="ECO:0000313" key="2">
    <source>
        <dbReference type="EMBL" id="KAF2460003.1"/>
    </source>
</evidence>
<keyword evidence="3" id="KW-1185">Reference proteome</keyword>
<dbReference type="Proteomes" id="UP000799766">
    <property type="component" value="Unassembled WGS sequence"/>
</dbReference>
<reference evidence="2" key="1">
    <citation type="journal article" date="2020" name="Stud. Mycol.">
        <title>101 Dothideomycetes genomes: a test case for predicting lifestyles and emergence of pathogens.</title>
        <authorList>
            <person name="Haridas S."/>
            <person name="Albert R."/>
            <person name="Binder M."/>
            <person name="Bloem J."/>
            <person name="Labutti K."/>
            <person name="Salamov A."/>
            <person name="Andreopoulos B."/>
            <person name="Baker S."/>
            <person name="Barry K."/>
            <person name="Bills G."/>
            <person name="Bluhm B."/>
            <person name="Cannon C."/>
            <person name="Castanera R."/>
            <person name="Culley D."/>
            <person name="Daum C."/>
            <person name="Ezra D."/>
            <person name="Gonzalez J."/>
            <person name="Henrissat B."/>
            <person name="Kuo A."/>
            <person name="Liang C."/>
            <person name="Lipzen A."/>
            <person name="Lutzoni F."/>
            <person name="Magnuson J."/>
            <person name="Mondo S."/>
            <person name="Nolan M."/>
            <person name="Ohm R."/>
            <person name="Pangilinan J."/>
            <person name="Park H.-J."/>
            <person name="Ramirez L."/>
            <person name="Alfaro M."/>
            <person name="Sun H."/>
            <person name="Tritt A."/>
            <person name="Yoshinaga Y."/>
            <person name="Zwiers L.-H."/>
            <person name="Turgeon B."/>
            <person name="Goodwin S."/>
            <person name="Spatafora J."/>
            <person name="Crous P."/>
            <person name="Grigoriev I."/>
        </authorList>
    </citation>
    <scope>NUCLEOTIDE SEQUENCE</scope>
    <source>
        <strain evidence="2">ATCC 16933</strain>
    </source>
</reference>
<keyword evidence="1" id="KW-0812">Transmembrane</keyword>